<evidence type="ECO:0000256" key="1">
    <source>
        <dbReference type="ARBA" id="ARBA00004141"/>
    </source>
</evidence>
<feature type="domain" description="RING-CH-type" evidence="10">
    <location>
        <begin position="86"/>
        <end position="151"/>
    </location>
</feature>
<gene>
    <name evidence="11" type="ORF">J3Q64DRAFT_1834361</name>
</gene>
<dbReference type="Gene3D" id="3.30.40.10">
    <property type="entry name" value="Zinc/RING finger domain, C3HC4 (zinc finger)"/>
    <property type="match status" value="1"/>
</dbReference>
<feature type="region of interest" description="Disordered" evidence="8">
    <location>
        <begin position="301"/>
        <end position="320"/>
    </location>
</feature>
<keyword evidence="3" id="KW-0479">Metal-binding</keyword>
<feature type="transmembrane region" description="Helical" evidence="9">
    <location>
        <begin position="387"/>
        <end position="407"/>
    </location>
</feature>
<evidence type="ECO:0000256" key="8">
    <source>
        <dbReference type="SAM" id="MobiDB-lite"/>
    </source>
</evidence>
<dbReference type="EMBL" id="JBCLYO010000008">
    <property type="protein sequence ID" value="KAL0086538.1"/>
    <property type="molecule type" value="Genomic_DNA"/>
</dbReference>
<dbReference type="InterPro" id="IPR013083">
    <property type="entry name" value="Znf_RING/FYVE/PHD"/>
</dbReference>
<comment type="caution">
    <text evidence="11">The sequence shown here is derived from an EMBL/GenBank/DDBJ whole genome shotgun (WGS) entry which is preliminary data.</text>
</comment>
<name>A0ABR3B072_PHYBL</name>
<dbReference type="SUPFAM" id="SSF57850">
    <property type="entry name" value="RING/U-box"/>
    <property type="match status" value="1"/>
</dbReference>
<sequence length="428" mass="48179">MSHFKSSSPLPTEPSRQYTANFPGSTSNSVNKKSSFSSVGPRSPSSSSTPSTLNTEQQKSETSDKVQTSISSRSAITTPDQPTYSETEYNERRCWICFGEDGDSEGRWVSPCQCSLIAHEKCLLRWMFESQKKEPLKQVTCPQCAFPYSFQQKTSLSYIMITLGERALSTIAPYFFGFTIGCSIIIAATTLGAFTVVTVMGPKDSERLIGNPAQWTWRAWVGLPLIPATLLTSIFPFANVYPFVAFTFMSMASRSYRRPSLNWPPSVFDVVIVPYRMVYVSARNATYRLVVRRSMLRSSSPRQSLGLNASSSTPQLSNIEQNNENSYSDIQPINDIQIDEIETRRMPDILLSSMCALLLPFTGSALGNLLTYFKPVKRYFPAPFHRTILGGCILVVSADIIDMWYAHSVIRQHQSRRIRNYSEIKQRH</sequence>
<dbReference type="Proteomes" id="UP001448207">
    <property type="component" value="Unassembled WGS sequence"/>
</dbReference>
<feature type="transmembrane region" description="Helical" evidence="9">
    <location>
        <begin position="220"/>
        <end position="248"/>
    </location>
</feature>
<dbReference type="PANTHER" id="PTHR46283">
    <property type="entry name" value="E3 UBIQUITIN-PROTEIN LIGASE MARCH5"/>
    <property type="match status" value="1"/>
</dbReference>
<keyword evidence="6 9" id="KW-1133">Transmembrane helix</keyword>
<dbReference type="Pfam" id="PF12906">
    <property type="entry name" value="RINGv"/>
    <property type="match status" value="1"/>
</dbReference>
<dbReference type="PROSITE" id="PS51292">
    <property type="entry name" value="ZF_RING_CH"/>
    <property type="match status" value="1"/>
</dbReference>
<feature type="compositionally biased region" description="Polar residues" evidence="8">
    <location>
        <begin position="306"/>
        <end position="320"/>
    </location>
</feature>
<feature type="transmembrane region" description="Helical" evidence="9">
    <location>
        <begin position="349"/>
        <end position="367"/>
    </location>
</feature>
<keyword evidence="4" id="KW-0863">Zinc-finger</keyword>
<evidence type="ECO:0000256" key="9">
    <source>
        <dbReference type="SAM" id="Phobius"/>
    </source>
</evidence>
<evidence type="ECO:0000256" key="3">
    <source>
        <dbReference type="ARBA" id="ARBA00022723"/>
    </source>
</evidence>
<comment type="subcellular location">
    <subcellularLocation>
        <location evidence="1">Membrane</location>
        <topology evidence="1">Multi-pass membrane protein</topology>
    </subcellularLocation>
</comment>
<reference evidence="11 12" key="1">
    <citation type="submission" date="2024-04" db="EMBL/GenBank/DDBJ databases">
        <title>Symmetric and asymmetric DNA N6-adenine methylation regulates different biological responses in Mucorales.</title>
        <authorList>
            <consortium name="Lawrence Berkeley National Laboratory"/>
            <person name="Lax C."/>
            <person name="Mondo S.J."/>
            <person name="Osorio-Concepcion M."/>
            <person name="Muszewska A."/>
            <person name="Corrochano-Luque M."/>
            <person name="Gutierrez G."/>
            <person name="Riley R."/>
            <person name="Lipzen A."/>
            <person name="Guo J."/>
            <person name="Hundley H."/>
            <person name="Amirebrahimi M."/>
            <person name="Ng V."/>
            <person name="Lorenzo-Gutierrez D."/>
            <person name="Binder U."/>
            <person name="Yang J."/>
            <person name="Song Y."/>
            <person name="Canovas D."/>
            <person name="Navarro E."/>
            <person name="Freitag M."/>
            <person name="Gabaldon T."/>
            <person name="Grigoriev I.V."/>
            <person name="Corrochano L.M."/>
            <person name="Nicolas F.E."/>
            <person name="Garre V."/>
        </authorList>
    </citation>
    <scope>NUCLEOTIDE SEQUENCE [LARGE SCALE GENOMIC DNA]</scope>
    <source>
        <strain evidence="11 12">L51</strain>
    </source>
</reference>
<feature type="transmembrane region" description="Helical" evidence="9">
    <location>
        <begin position="174"/>
        <end position="200"/>
    </location>
</feature>
<accession>A0ABR3B072</accession>
<feature type="compositionally biased region" description="Polar residues" evidence="8">
    <location>
        <begin position="65"/>
        <end position="84"/>
    </location>
</feature>
<protein>
    <recommendedName>
        <fullName evidence="10">RING-CH-type domain-containing protein</fullName>
    </recommendedName>
</protein>
<feature type="region of interest" description="Disordered" evidence="8">
    <location>
        <begin position="1"/>
        <end position="84"/>
    </location>
</feature>
<evidence type="ECO:0000256" key="4">
    <source>
        <dbReference type="ARBA" id="ARBA00022771"/>
    </source>
</evidence>
<dbReference type="SMART" id="SM00744">
    <property type="entry name" value="RINGv"/>
    <property type="match status" value="1"/>
</dbReference>
<dbReference type="InterPro" id="IPR011016">
    <property type="entry name" value="Znf_RING-CH"/>
</dbReference>
<feature type="compositionally biased region" description="Polar residues" evidence="8">
    <location>
        <begin position="1"/>
        <end position="24"/>
    </location>
</feature>
<evidence type="ECO:0000256" key="7">
    <source>
        <dbReference type="ARBA" id="ARBA00023136"/>
    </source>
</evidence>
<evidence type="ECO:0000313" key="11">
    <source>
        <dbReference type="EMBL" id="KAL0086538.1"/>
    </source>
</evidence>
<organism evidence="11 12">
    <name type="scientific">Phycomyces blakesleeanus</name>
    <dbReference type="NCBI Taxonomy" id="4837"/>
    <lineage>
        <taxon>Eukaryota</taxon>
        <taxon>Fungi</taxon>
        <taxon>Fungi incertae sedis</taxon>
        <taxon>Mucoromycota</taxon>
        <taxon>Mucoromycotina</taxon>
        <taxon>Mucoromycetes</taxon>
        <taxon>Mucorales</taxon>
        <taxon>Phycomycetaceae</taxon>
        <taxon>Phycomyces</taxon>
    </lineage>
</organism>
<keyword evidence="7 9" id="KW-0472">Membrane</keyword>
<proteinExistence type="predicted"/>
<keyword evidence="5" id="KW-0862">Zinc</keyword>
<evidence type="ECO:0000256" key="5">
    <source>
        <dbReference type="ARBA" id="ARBA00022833"/>
    </source>
</evidence>
<evidence type="ECO:0000313" key="12">
    <source>
        <dbReference type="Proteomes" id="UP001448207"/>
    </source>
</evidence>
<keyword evidence="2 9" id="KW-0812">Transmembrane</keyword>
<feature type="compositionally biased region" description="Low complexity" evidence="8">
    <location>
        <begin position="25"/>
        <end position="51"/>
    </location>
</feature>
<evidence type="ECO:0000259" key="10">
    <source>
        <dbReference type="PROSITE" id="PS51292"/>
    </source>
</evidence>
<keyword evidence="12" id="KW-1185">Reference proteome</keyword>
<evidence type="ECO:0000256" key="6">
    <source>
        <dbReference type="ARBA" id="ARBA00022989"/>
    </source>
</evidence>
<evidence type="ECO:0000256" key="2">
    <source>
        <dbReference type="ARBA" id="ARBA00022692"/>
    </source>
</evidence>